<accession>A0A2P1CCV2</accession>
<gene>
    <name evidence="1" type="primary">41</name>
    <name evidence="1" type="ORF">PBI_BALOO_41</name>
</gene>
<dbReference type="Proteomes" id="UP000241655">
    <property type="component" value="Segment"/>
</dbReference>
<protein>
    <recommendedName>
        <fullName evidence="3">Minor tail protein</fullName>
    </recommendedName>
</protein>
<evidence type="ECO:0008006" key="3">
    <source>
        <dbReference type="Google" id="ProtNLM"/>
    </source>
</evidence>
<evidence type="ECO:0000313" key="1">
    <source>
        <dbReference type="EMBL" id="AVJ49047.1"/>
    </source>
</evidence>
<proteinExistence type="predicted"/>
<evidence type="ECO:0000313" key="2">
    <source>
        <dbReference type="Proteomes" id="UP000241655"/>
    </source>
</evidence>
<dbReference type="EMBL" id="MG920059">
    <property type="protein sequence ID" value="AVJ49047.1"/>
    <property type="molecule type" value="Genomic_DNA"/>
</dbReference>
<sequence length="136" mass="14079">MAYFAMYDPAKPPGQRLAPEVRAEIAIVAPSGLNDGAVTTIKLDEGAVTEPKLGYGSVTSTKIAAGGVELVNMAPESVDTAQLVDDSVTDEKAGPGVMQCHDDAGNPVTFDFVPMTAESYAALTTKAPNTLYGLTT</sequence>
<organism evidence="1 2">
    <name type="scientific">Mycobacterium phage Baloo</name>
    <dbReference type="NCBI Taxonomy" id="2099645"/>
    <lineage>
        <taxon>Viruses</taxon>
        <taxon>Duplodnaviria</taxon>
        <taxon>Heunggongvirae</taxon>
        <taxon>Uroviricota</taxon>
        <taxon>Caudoviricetes</taxon>
        <taxon>Bclasvirinae</taxon>
        <taxon>Pipefishvirus</taxon>
        <taxon>Pipefishvirus athena</taxon>
    </lineage>
</organism>
<reference evidence="1 2" key="1">
    <citation type="submission" date="2018-02" db="EMBL/GenBank/DDBJ databases">
        <authorList>
            <person name="Ng W.L."/>
            <person name="Stoner T.H."/>
            <person name="Russell D.A."/>
            <person name="Garlena R.A."/>
            <person name="Stoner T.H."/>
            <person name="Pope W.H."/>
            <person name="Jacobs-Sera D."/>
            <person name="Hatfull G.F."/>
        </authorList>
    </citation>
    <scope>NUCLEOTIDE SEQUENCE [LARGE SCALE GENOMIC DNA]</scope>
</reference>
<name>A0A2P1CCV2_9CAUD</name>